<dbReference type="InterPro" id="IPR005637">
    <property type="entry name" value="TAP_C_dom"/>
</dbReference>
<dbReference type="RefSeq" id="XP_016604633.1">
    <property type="nucleotide sequence ID" value="XM_016756335.1"/>
</dbReference>
<evidence type="ECO:0000313" key="11">
    <source>
        <dbReference type="EMBL" id="KNC96593.1"/>
    </source>
</evidence>
<dbReference type="InterPro" id="IPR002075">
    <property type="entry name" value="NTF2_dom"/>
</dbReference>
<feature type="compositionally biased region" description="Polar residues" evidence="8">
    <location>
        <begin position="74"/>
        <end position="91"/>
    </location>
</feature>
<feature type="compositionally biased region" description="Gly residues" evidence="8">
    <location>
        <begin position="19"/>
        <end position="30"/>
    </location>
</feature>
<dbReference type="FunCoup" id="A0A0L0H7C4">
    <property type="interactions" value="278"/>
</dbReference>
<dbReference type="Gene3D" id="3.10.450.50">
    <property type="match status" value="1"/>
</dbReference>
<dbReference type="GeneID" id="27691354"/>
<dbReference type="Pfam" id="PF03943">
    <property type="entry name" value="TAP_C"/>
    <property type="match status" value="1"/>
</dbReference>
<dbReference type="CDD" id="cd14342">
    <property type="entry name" value="UBA_TAP-C"/>
    <property type="match status" value="1"/>
</dbReference>
<feature type="domain" description="TAP-C" evidence="10">
    <location>
        <begin position="595"/>
        <end position="648"/>
    </location>
</feature>
<evidence type="ECO:0000256" key="6">
    <source>
        <dbReference type="ARBA" id="ARBA00022816"/>
    </source>
</evidence>
<dbReference type="Gene3D" id="3.80.10.10">
    <property type="entry name" value="Ribonuclease Inhibitor"/>
    <property type="match status" value="1"/>
</dbReference>
<evidence type="ECO:0000259" key="10">
    <source>
        <dbReference type="PROSITE" id="PS51281"/>
    </source>
</evidence>
<dbReference type="GO" id="GO:0005634">
    <property type="term" value="C:nucleus"/>
    <property type="evidence" value="ECO:0007669"/>
    <property type="project" value="UniProtKB-SubCell"/>
</dbReference>
<evidence type="ECO:0000256" key="8">
    <source>
        <dbReference type="SAM" id="MobiDB-lite"/>
    </source>
</evidence>
<dbReference type="SMART" id="SM00804">
    <property type="entry name" value="TAP_C"/>
    <property type="match status" value="1"/>
</dbReference>
<keyword evidence="12" id="KW-1185">Reference proteome</keyword>
<dbReference type="EMBL" id="KQ257468">
    <property type="protein sequence ID" value="KNC96593.1"/>
    <property type="molecule type" value="Genomic_DNA"/>
</dbReference>
<dbReference type="InterPro" id="IPR030217">
    <property type="entry name" value="NXF_fam"/>
</dbReference>
<dbReference type="InParanoid" id="A0A0L0H7C4"/>
<dbReference type="InterPro" id="IPR009060">
    <property type="entry name" value="UBA-like_sf"/>
</dbReference>
<dbReference type="OrthoDB" id="25872at2759"/>
<evidence type="ECO:0000313" key="12">
    <source>
        <dbReference type="Proteomes" id="UP000053201"/>
    </source>
</evidence>
<evidence type="ECO:0000256" key="2">
    <source>
        <dbReference type="ARBA" id="ARBA00009285"/>
    </source>
</evidence>
<dbReference type="Pfam" id="PF24048">
    <property type="entry name" value="LRR_NXF1-5"/>
    <property type="match status" value="1"/>
</dbReference>
<dbReference type="InterPro" id="IPR018222">
    <property type="entry name" value="Nuclear_transport_factor_2_euk"/>
</dbReference>
<dbReference type="SUPFAM" id="SSF46934">
    <property type="entry name" value="UBA-like"/>
    <property type="match status" value="1"/>
</dbReference>
<dbReference type="OMA" id="YGGHEAW"/>
<evidence type="ECO:0000259" key="9">
    <source>
        <dbReference type="PROSITE" id="PS50177"/>
    </source>
</evidence>
<keyword evidence="4" id="KW-0433">Leucine-rich repeat</keyword>
<accession>A0A0L0H7C4</accession>
<dbReference type="PROSITE" id="PS51281">
    <property type="entry name" value="TAP_C"/>
    <property type="match status" value="1"/>
</dbReference>
<feature type="region of interest" description="Disordered" evidence="8">
    <location>
        <begin position="1"/>
        <end position="91"/>
    </location>
</feature>
<name>A0A0L0H7C4_SPIPD</name>
<keyword evidence="3" id="KW-0813">Transport</keyword>
<dbReference type="GO" id="GO:0016973">
    <property type="term" value="P:poly(A)+ mRNA export from nucleus"/>
    <property type="evidence" value="ECO:0007669"/>
    <property type="project" value="TreeGrafter"/>
</dbReference>
<dbReference type="VEuPathDB" id="FungiDB:SPPG_08177"/>
<evidence type="ECO:0008006" key="13">
    <source>
        <dbReference type="Google" id="ProtNLM"/>
    </source>
</evidence>
<comment type="subcellular location">
    <subcellularLocation>
        <location evidence="1">Nucleus</location>
    </subcellularLocation>
</comment>
<keyword evidence="7" id="KW-0539">Nucleus</keyword>
<dbReference type="Gene3D" id="1.10.8.10">
    <property type="entry name" value="DNA helicase RuvA subunit, C-terminal domain"/>
    <property type="match status" value="1"/>
</dbReference>
<dbReference type="InterPro" id="IPR032710">
    <property type="entry name" value="NTF2-like_dom_sf"/>
</dbReference>
<keyword evidence="5" id="KW-0677">Repeat</keyword>
<gene>
    <name evidence="11" type="ORF">SPPG_08177</name>
</gene>
<dbReference type="PANTHER" id="PTHR10662:SF22">
    <property type="entry name" value="NUCLEAR RNA EXPORT FACTOR 1"/>
    <property type="match status" value="1"/>
</dbReference>
<dbReference type="SUPFAM" id="SSF52058">
    <property type="entry name" value="L domain-like"/>
    <property type="match status" value="1"/>
</dbReference>
<evidence type="ECO:0000256" key="3">
    <source>
        <dbReference type="ARBA" id="ARBA00022448"/>
    </source>
</evidence>
<dbReference type="PROSITE" id="PS50177">
    <property type="entry name" value="NTF2_DOMAIN"/>
    <property type="match status" value="1"/>
</dbReference>
<dbReference type="Proteomes" id="UP000053201">
    <property type="component" value="Unassembled WGS sequence"/>
</dbReference>
<reference evidence="11 12" key="1">
    <citation type="submission" date="2009-08" db="EMBL/GenBank/DDBJ databases">
        <title>The Genome Sequence of Spizellomyces punctatus strain DAOM BR117.</title>
        <authorList>
            <consortium name="The Broad Institute Genome Sequencing Platform"/>
            <person name="Russ C."/>
            <person name="Cuomo C."/>
            <person name="Shea T."/>
            <person name="Young S.K."/>
            <person name="Zeng Q."/>
            <person name="Koehrsen M."/>
            <person name="Haas B."/>
            <person name="Borodovsky M."/>
            <person name="Guigo R."/>
            <person name="Alvarado L."/>
            <person name="Berlin A."/>
            <person name="Bochicchio J."/>
            <person name="Borenstein D."/>
            <person name="Chapman S."/>
            <person name="Chen Z."/>
            <person name="Engels R."/>
            <person name="Freedman E."/>
            <person name="Gellesch M."/>
            <person name="Goldberg J."/>
            <person name="Griggs A."/>
            <person name="Gujja S."/>
            <person name="Heiman D."/>
            <person name="Hepburn T."/>
            <person name="Howarth C."/>
            <person name="Jen D."/>
            <person name="Larson L."/>
            <person name="Lewis B."/>
            <person name="Mehta T."/>
            <person name="Park D."/>
            <person name="Pearson M."/>
            <person name="Roberts A."/>
            <person name="Saif S."/>
            <person name="Shenoy N."/>
            <person name="Sisk P."/>
            <person name="Stolte C."/>
            <person name="Sykes S."/>
            <person name="Thomson T."/>
            <person name="Walk T."/>
            <person name="White J."/>
            <person name="Yandava C."/>
            <person name="Burger G."/>
            <person name="Gray M.W."/>
            <person name="Holland P.W.H."/>
            <person name="King N."/>
            <person name="Lang F.B.F."/>
            <person name="Roger A.J."/>
            <person name="Ruiz-Trillo I."/>
            <person name="Lander E."/>
            <person name="Nusbaum C."/>
        </authorList>
    </citation>
    <scope>NUCLEOTIDE SEQUENCE [LARGE SCALE GENOMIC DNA]</scope>
    <source>
        <strain evidence="11 12">DAOM BR117</strain>
    </source>
</reference>
<evidence type="ECO:0000256" key="4">
    <source>
        <dbReference type="ARBA" id="ARBA00022614"/>
    </source>
</evidence>
<protein>
    <recommendedName>
        <fullName evidence="13">NTF2 domain-containing protein</fullName>
    </recommendedName>
</protein>
<dbReference type="GO" id="GO:0003723">
    <property type="term" value="F:RNA binding"/>
    <property type="evidence" value="ECO:0007669"/>
    <property type="project" value="TreeGrafter"/>
</dbReference>
<evidence type="ECO:0000256" key="7">
    <source>
        <dbReference type="ARBA" id="ARBA00023242"/>
    </source>
</evidence>
<evidence type="ECO:0000256" key="1">
    <source>
        <dbReference type="ARBA" id="ARBA00004123"/>
    </source>
</evidence>
<dbReference type="Pfam" id="PF22602">
    <property type="entry name" value="NXF_NTF2"/>
    <property type="match status" value="1"/>
</dbReference>
<dbReference type="InterPro" id="IPR032675">
    <property type="entry name" value="LRR_dom_sf"/>
</dbReference>
<feature type="domain" description="NTF2" evidence="9">
    <location>
        <begin position="377"/>
        <end position="542"/>
    </location>
</feature>
<sequence length="648" mass="71284">MSFQGGRRGQSYGSDRGPRGGYGDLGGGGGYDRRGRGRGRGYGGRGTYQGTVEDKDGDIMMGDSAEQDQRRSRQSLPYNRPRPSSSASHSFNGDVAQVQVSNVPPETGAPGLMAWLCRRAGGPVTIVHTEVQRNSIVFTTQNALQAQTLAKLSGVNFLQHKLIITQGGGGSMQSHPSRGVPGDTSGRTNIIDAFRMLIRSRYRPENKFLDLENMVSDPIMQNAGVRGFEAESKMGGVICKMIGELCPDVSTISFASNRLTTLQHVSNLPKHVPNVTALSFQDNQLRSFRDLEPLKGADLPHLRELLLIGNPVRDKEVAKPGGEIVYRSDVKKLFPSIELLDMEPVIGDITFAVDAMSVELPLSVKPGFMDSPATAATATDFVQKFLRSFDGNRETLFDVYHDQACFSLMVDNRSRGTSNKQHYFDTWRNFNRNLDKVKDAGQRINTVHRGATDIIGIFKRLPKTQHPIDQPEDHRKLLIEAYQTGGGAGAMLFVMVHGEFKEADIRTYRSFDRTFIIVPAVPGSRSAMAGLPYSVVNDQLTVRAWASNRAWVQPTDKATSGEIAQTPAVNGSVPAPQLPDIATLRALQLQHGLDDARQNLVIEFAKATGLNYKFSFQCLSETGWSMPNAMDAFQRVKHNIPPEAYRLV</sequence>
<dbReference type="InterPro" id="IPR057125">
    <property type="entry name" value="NXF1/2/3/5-like_LRR"/>
</dbReference>
<dbReference type="STRING" id="645134.A0A0L0H7C4"/>
<proteinExistence type="inferred from homology"/>
<keyword evidence="6" id="KW-0509">mRNA transport</keyword>
<organism evidence="11 12">
    <name type="scientific">Spizellomyces punctatus (strain DAOM BR117)</name>
    <dbReference type="NCBI Taxonomy" id="645134"/>
    <lineage>
        <taxon>Eukaryota</taxon>
        <taxon>Fungi</taxon>
        <taxon>Fungi incertae sedis</taxon>
        <taxon>Chytridiomycota</taxon>
        <taxon>Chytridiomycota incertae sedis</taxon>
        <taxon>Chytridiomycetes</taxon>
        <taxon>Spizellomycetales</taxon>
        <taxon>Spizellomycetaceae</taxon>
        <taxon>Spizellomyces</taxon>
    </lineage>
</organism>
<dbReference type="PANTHER" id="PTHR10662">
    <property type="entry name" value="NUCLEAR RNA EXPORT FACTOR"/>
    <property type="match status" value="1"/>
</dbReference>
<dbReference type="AlphaFoldDB" id="A0A0L0H7C4"/>
<comment type="similarity">
    <text evidence="2">Belongs to the NXF family.</text>
</comment>
<dbReference type="eggNOG" id="KOG3763">
    <property type="taxonomic scope" value="Eukaryota"/>
</dbReference>
<dbReference type="SUPFAM" id="SSF54427">
    <property type="entry name" value="NTF2-like"/>
    <property type="match status" value="1"/>
</dbReference>
<evidence type="ECO:0000256" key="5">
    <source>
        <dbReference type="ARBA" id="ARBA00022737"/>
    </source>
</evidence>